<comment type="catalytic activity">
    <reaction evidence="4 5">
        <text>uridine(38/39/40) in tRNA = pseudouridine(38/39/40) in tRNA</text>
        <dbReference type="Rhea" id="RHEA:22376"/>
        <dbReference type="Rhea" id="RHEA-COMP:10085"/>
        <dbReference type="Rhea" id="RHEA-COMP:10087"/>
        <dbReference type="ChEBI" id="CHEBI:65314"/>
        <dbReference type="ChEBI" id="CHEBI:65315"/>
        <dbReference type="EC" id="5.4.99.12"/>
    </reaction>
</comment>
<proteinExistence type="inferred from homology"/>
<dbReference type="RefSeq" id="WP_204664078.1">
    <property type="nucleotide sequence ID" value="NZ_JAFBDT010000011.1"/>
</dbReference>
<dbReference type="GO" id="GO:0160147">
    <property type="term" value="F:tRNA pseudouridine(38-40) synthase activity"/>
    <property type="evidence" value="ECO:0007669"/>
    <property type="project" value="UniProtKB-EC"/>
</dbReference>
<dbReference type="EMBL" id="JAFBDT010000011">
    <property type="protein sequence ID" value="MBM7562037.1"/>
    <property type="molecule type" value="Genomic_DNA"/>
</dbReference>
<dbReference type="SUPFAM" id="SSF55120">
    <property type="entry name" value="Pseudouridine synthase"/>
    <property type="match status" value="1"/>
</dbReference>
<dbReference type="Proteomes" id="UP000767854">
    <property type="component" value="Unassembled WGS sequence"/>
</dbReference>
<sequence>MNYKLTLSYEGTRYKGWQRLKNNPDTIQGKLEETLSRLCHEAIEINGSGRTDAGVHALNQVCNFKTNFNWRLDDLKNQLNRFLPEDVSVLNAEKVDERFHARFSAKTKTYAYRIWTAEYRPVFERRWVYASQEGKLDVNAMETAAKVLVGTHDFKPFSSDRTKKSTVRTLYQIDFEETETELVIRYTGDGFLHNMVRILTGTLIEVGQHKREAVDPESVQDRSVLGFTAPACGLTLESVKY</sequence>
<evidence type="ECO:0000256" key="1">
    <source>
        <dbReference type="ARBA" id="ARBA00009375"/>
    </source>
</evidence>
<dbReference type="InterPro" id="IPR020094">
    <property type="entry name" value="TruA/RsuA/RluB/E/F_N"/>
</dbReference>
<name>A0ABS2MRV5_9FIRM</name>
<comment type="caution">
    <text evidence="4">Lacks conserved residue(s) required for the propagation of feature annotation.</text>
</comment>
<dbReference type="InterPro" id="IPR020097">
    <property type="entry name" value="PsdUridine_synth_TruA_a/b_dom"/>
</dbReference>
<dbReference type="PIRSF" id="PIRSF001430">
    <property type="entry name" value="tRNA_psdUrid_synth"/>
    <property type="match status" value="1"/>
</dbReference>
<dbReference type="CDD" id="cd02570">
    <property type="entry name" value="PseudoU_synth_EcTruA"/>
    <property type="match status" value="1"/>
</dbReference>
<evidence type="ECO:0000256" key="2">
    <source>
        <dbReference type="ARBA" id="ARBA00022694"/>
    </source>
</evidence>
<dbReference type="InterPro" id="IPR001406">
    <property type="entry name" value="PsdUridine_synth_TruA"/>
</dbReference>
<feature type="binding site" evidence="4">
    <location>
        <position position="110"/>
    </location>
    <ligand>
        <name>substrate</name>
    </ligand>
</feature>
<evidence type="ECO:0000259" key="6">
    <source>
        <dbReference type="Pfam" id="PF01416"/>
    </source>
</evidence>
<accession>A0ABS2MRV5</accession>
<comment type="subunit">
    <text evidence="4">Homodimer.</text>
</comment>
<evidence type="ECO:0000313" key="8">
    <source>
        <dbReference type="Proteomes" id="UP000767854"/>
    </source>
</evidence>
<feature type="domain" description="Pseudouridine synthase I TruA alpha/beta" evidence="6">
    <location>
        <begin position="144"/>
        <end position="241"/>
    </location>
</feature>
<keyword evidence="8" id="KW-1185">Reference proteome</keyword>
<evidence type="ECO:0000313" key="7">
    <source>
        <dbReference type="EMBL" id="MBM7562037.1"/>
    </source>
</evidence>
<evidence type="ECO:0000256" key="4">
    <source>
        <dbReference type="HAMAP-Rule" id="MF_00171"/>
    </source>
</evidence>
<protein>
    <recommendedName>
        <fullName evidence="4">tRNA pseudouridine synthase A</fullName>
        <ecNumber evidence="4">5.4.99.12</ecNumber>
    </recommendedName>
    <alternativeName>
        <fullName evidence="4">tRNA pseudouridine(38-40) synthase</fullName>
    </alternativeName>
    <alternativeName>
        <fullName evidence="4">tRNA pseudouridylate synthase I</fullName>
    </alternativeName>
    <alternativeName>
        <fullName evidence="4">tRNA-uridine isomerase I</fullName>
    </alternativeName>
</protein>
<dbReference type="InterPro" id="IPR020095">
    <property type="entry name" value="PsdUridine_synth_TruA_C"/>
</dbReference>
<feature type="domain" description="Pseudouridine synthase I TruA alpha/beta" evidence="6">
    <location>
        <begin position="8"/>
        <end position="103"/>
    </location>
</feature>
<dbReference type="PANTHER" id="PTHR11142:SF0">
    <property type="entry name" value="TRNA PSEUDOURIDINE SYNTHASE-LIKE 1"/>
    <property type="match status" value="1"/>
</dbReference>
<organism evidence="7 8">
    <name type="scientific">Fusibacter tunisiensis</name>
    <dbReference type="NCBI Taxonomy" id="1008308"/>
    <lineage>
        <taxon>Bacteria</taxon>
        <taxon>Bacillati</taxon>
        <taxon>Bacillota</taxon>
        <taxon>Clostridia</taxon>
        <taxon>Eubacteriales</taxon>
        <taxon>Eubacteriales Family XII. Incertae Sedis</taxon>
        <taxon>Fusibacter</taxon>
    </lineage>
</organism>
<evidence type="ECO:0000256" key="5">
    <source>
        <dbReference type="RuleBase" id="RU003792"/>
    </source>
</evidence>
<keyword evidence="3 4" id="KW-0413">Isomerase</keyword>
<gene>
    <name evidence="4" type="primary">truA</name>
    <name evidence="7" type="ORF">JOC49_001580</name>
</gene>
<dbReference type="PANTHER" id="PTHR11142">
    <property type="entry name" value="PSEUDOURIDYLATE SYNTHASE"/>
    <property type="match status" value="1"/>
</dbReference>
<dbReference type="InterPro" id="IPR020103">
    <property type="entry name" value="PsdUridine_synth_cat_dom_sf"/>
</dbReference>
<keyword evidence="2 4" id="KW-0819">tRNA processing</keyword>
<comment type="caution">
    <text evidence="7">The sequence shown here is derived from an EMBL/GenBank/DDBJ whole genome shotgun (WGS) entry which is preliminary data.</text>
</comment>
<dbReference type="HAMAP" id="MF_00171">
    <property type="entry name" value="TruA"/>
    <property type="match status" value="1"/>
</dbReference>
<reference evidence="7 8" key="1">
    <citation type="submission" date="2021-01" db="EMBL/GenBank/DDBJ databases">
        <title>Genomic Encyclopedia of Type Strains, Phase IV (KMG-IV): sequencing the most valuable type-strain genomes for metagenomic binning, comparative biology and taxonomic classification.</title>
        <authorList>
            <person name="Goeker M."/>
        </authorList>
    </citation>
    <scope>NUCLEOTIDE SEQUENCE [LARGE SCALE GENOMIC DNA]</scope>
    <source>
        <strain evidence="7 8">DSM 24436</strain>
    </source>
</reference>
<comment type="similarity">
    <text evidence="1 4 5">Belongs to the tRNA pseudouridine synthase TruA family.</text>
</comment>
<dbReference type="NCBIfam" id="TIGR00071">
    <property type="entry name" value="hisT_truA"/>
    <property type="match status" value="1"/>
</dbReference>
<comment type="function">
    <text evidence="4">Formation of pseudouridine at positions 38, 39 and 40 in the anticodon stem and loop of transfer RNAs.</text>
</comment>
<evidence type="ECO:0000256" key="3">
    <source>
        <dbReference type="ARBA" id="ARBA00023235"/>
    </source>
</evidence>
<dbReference type="Gene3D" id="3.30.70.580">
    <property type="entry name" value="Pseudouridine synthase I, catalytic domain, N-terminal subdomain"/>
    <property type="match status" value="1"/>
</dbReference>
<dbReference type="EC" id="5.4.99.12" evidence="4"/>
<dbReference type="Pfam" id="PF01416">
    <property type="entry name" value="PseudoU_synth_1"/>
    <property type="match status" value="2"/>
</dbReference>
<dbReference type="Gene3D" id="3.30.70.660">
    <property type="entry name" value="Pseudouridine synthase I, catalytic domain, C-terminal subdomain"/>
    <property type="match status" value="1"/>
</dbReference>
<feature type="active site" description="Nucleophile" evidence="4">
    <location>
        <position position="52"/>
    </location>
</feature>